<dbReference type="PROSITE" id="PS51340">
    <property type="entry name" value="MOSC"/>
    <property type="match status" value="1"/>
</dbReference>
<evidence type="ECO:0000313" key="2">
    <source>
        <dbReference type="EMBL" id="PQJ15538.1"/>
    </source>
</evidence>
<evidence type="ECO:0000259" key="1">
    <source>
        <dbReference type="PROSITE" id="PS51340"/>
    </source>
</evidence>
<keyword evidence="3" id="KW-1185">Reference proteome</keyword>
<dbReference type="Proteomes" id="UP000239366">
    <property type="component" value="Unassembled WGS sequence"/>
</dbReference>
<organism evidence="2 3">
    <name type="scientific">Aureicoccus marinus</name>
    <dbReference type="NCBI Taxonomy" id="754435"/>
    <lineage>
        <taxon>Bacteria</taxon>
        <taxon>Pseudomonadati</taxon>
        <taxon>Bacteroidota</taxon>
        <taxon>Flavobacteriia</taxon>
        <taxon>Flavobacteriales</taxon>
        <taxon>Flavobacteriaceae</taxon>
        <taxon>Aureicoccus</taxon>
    </lineage>
</organism>
<name>A0A2S7T7I7_9FLAO</name>
<dbReference type="PANTHER" id="PTHR30212:SF2">
    <property type="entry name" value="PROTEIN YIIM"/>
    <property type="match status" value="1"/>
</dbReference>
<dbReference type="EMBL" id="MQVX01000001">
    <property type="protein sequence ID" value="PQJ15538.1"/>
    <property type="molecule type" value="Genomic_DNA"/>
</dbReference>
<gene>
    <name evidence="2" type="ORF">BST99_07130</name>
</gene>
<dbReference type="GO" id="GO:0030170">
    <property type="term" value="F:pyridoxal phosphate binding"/>
    <property type="evidence" value="ECO:0007669"/>
    <property type="project" value="InterPro"/>
</dbReference>
<proteinExistence type="predicted"/>
<dbReference type="InterPro" id="IPR011037">
    <property type="entry name" value="Pyrv_Knase-like_insert_dom_sf"/>
</dbReference>
<dbReference type="InterPro" id="IPR052353">
    <property type="entry name" value="Benzoxazolinone_Detox_Enz"/>
</dbReference>
<dbReference type="GO" id="GO:0003824">
    <property type="term" value="F:catalytic activity"/>
    <property type="evidence" value="ECO:0007669"/>
    <property type="project" value="InterPro"/>
</dbReference>
<dbReference type="PANTHER" id="PTHR30212">
    <property type="entry name" value="PROTEIN YIIM"/>
    <property type="match status" value="1"/>
</dbReference>
<dbReference type="GO" id="GO:0030151">
    <property type="term" value="F:molybdenum ion binding"/>
    <property type="evidence" value="ECO:0007669"/>
    <property type="project" value="InterPro"/>
</dbReference>
<accession>A0A2S7T7I7</accession>
<dbReference type="SUPFAM" id="SSF50800">
    <property type="entry name" value="PK beta-barrel domain-like"/>
    <property type="match status" value="1"/>
</dbReference>
<comment type="caution">
    <text evidence="2">The sequence shown here is derived from an EMBL/GenBank/DDBJ whole genome shotgun (WGS) entry which is preliminary data.</text>
</comment>
<dbReference type="RefSeq" id="WP_105001190.1">
    <property type="nucleotide sequence ID" value="NZ_MQVX01000001.1"/>
</dbReference>
<dbReference type="OrthoDB" id="9786134at2"/>
<evidence type="ECO:0000313" key="3">
    <source>
        <dbReference type="Proteomes" id="UP000239366"/>
    </source>
</evidence>
<dbReference type="InterPro" id="IPR005302">
    <property type="entry name" value="MoCF_Sase_C"/>
</dbReference>
<feature type="domain" description="MOSC" evidence="1">
    <location>
        <begin position="29"/>
        <end position="164"/>
    </location>
</feature>
<reference evidence="3" key="1">
    <citation type="submission" date="2016-11" db="EMBL/GenBank/DDBJ databases">
        <title>Trade-off between light-utilization and light-protection in marine flavobacteria.</title>
        <authorList>
            <person name="Kumagai Y."/>
            <person name="Yoshizawa S."/>
            <person name="Kogure K."/>
        </authorList>
    </citation>
    <scope>NUCLEOTIDE SEQUENCE [LARGE SCALE GENOMIC DNA]</scope>
    <source>
        <strain evidence="3">SG-18</strain>
    </source>
</reference>
<protein>
    <recommendedName>
        <fullName evidence="1">MOSC domain-containing protein</fullName>
    </recommendedName>
</protein>
<sequence length="210" mass="24198">MSTVLSTNIAESVFIEYQGKREPTGIYKHPVEEPLFLGKEEVKKDVVANQKVHGGVYKAVYAYSADDYPYWKEIYPELEWQWGMFGENLTMDQLNEEDLCIGDRYELGECILRVTQPREPCFKLGVRFNDQAIVKRFVDHGRSGTYFAVEKEGRVQVGDQLIKKEEHPVRISIKEVYIALYTRNSNPDLVSRIQANAAVPPRLFKRFVGA</sequence>
<dbReference type="Gene3D" id="2.40.33.20">
    <property type="entry name" value="PK beta-barrel domain-like"/>
    <property type="match status" value="1"/>
</dbReference>
<dbReference type="AlphaFoldDB" id="A0A2S7T7I7"/>
<dbReference type="Pfam" id="PF03473">
    <property type="entry name" value="MOSC"/>
    <property type="match status" value="1"/>
</dbReference>